<keyword evidence="4 7" id="KW-0964">Secreted</keyword>
<evidence type="ECO:0000256" key="1">
    <source>
        <dbReference type="ARBA" id="ARBA00004613"/>
    </source>
</evidence>
<evidence type="ECO:0000256" key="3">
    <source>
        <dbReference type="ARBA" id="ARBA00022214"/>
    </source>
</evidence>
<keyword evidence="7" id="KW-0732">Signal</keyword>
<dbReference type="Pfam" id="PF00545">
    <property type="entry name" value="Ribonuclease"/>
    <property type="match status" value="1"/>
</dbReference>
<keyword evidence="5 7" id="KW-0540">Nuclease</keyword>
<keyword evidence="6 7" id="KW-0378">Hydrolase</keyword>
<name>A0ABS8DE49_9FIRM</name>
<gene>
    <name evidence="9" type="ORF">LIZ65_05240</name>
</gene>
<dbReference type="PIRSF" id="PIRSF001013">
    <property type="entry name" value="Barnase"/>
    <property type="match status" value="1"/>
</dbReference>
<dbReference type="PROSITE" id="PS51257">
    <property type="entry name" value="PROKAR_LIPOPROTEIN"/>
    <property type="match status" value="1"/>
</dbReference>
<organism evidence="9 10">
    <name type="scientific">Bariatricus massiliensis</name>
    <dbReference type="NCBI Taxonomy" id="1745713"/>
    <lineage>
        <taxon>Bacteria</taxon>
        <taxon>Bacillati</taxon>
        <taxon>Bacillota</taxon>
        <taxon>Clostridia</taxon>
        <taxon>Lachnospirales</taxon>
        <taxon>Lachnospiraceae</taxon>
        <taxon>Bariatricus</taxon>
    </lineage>
</organism>
<dbReference type="InterPro" id="IPR016191">
    <property type="entry name" value="Ribonuclease/ribotoxin"/>
</dbReference>
<evidence type="ECO:0000256" key="6">
    <source>
        <dbReference type="ARBA" id="ARBA00022801"/>
    </source>
</evidence>
<protein>
    <recommendedName>
        <fullName evidence="3 7">Ribonuclease</fullName>
        <ecNumber evidence="7">3.1.27.-</ecNumber>
    </recommendedName>
</protein>
<proteinExistence type="inferred from homology"/>
<dbReference type="Gene3D" id="3.10.450.30">
    <property type="entry name" value="Microbial ribonucleases"/>
    <property type="match status" value="1"/>
</dbReference>
<comment type="similarity">
    <text evidence="2 7">Belongs to the ribonuclease N1/T1 family.</text>
</comment>
<dbReference type="SUPFAM" id="SSF53933">
    <property type="entry name" value="Microbial ribonucleases"/>
    <property type="match status" value="1"/>
</dbReference>
<feature type="compositionally biased region" description="Polar residues" evidence="8">
    <location>
        <begin position="33"/>
        <end position="48"/>
    </location>
</feature>
<comment type="subcellular location">
    <subcellularLocation>
        <location evidence="1 7">Secreted</location>
    </subcellularLocation>
</comment>
<evidence type="ECO:0000256" key="5">
    <source>
        <dbReference type="ARBA" id="ARBA00022722"/>
    </source>
</evidence>
<accession>A0ABS8DE49</accession>
<evidence type="ECO:0000256" key="2">
    <source>
        <dbReference type="ARBA" id="ARBA00009006"/>
    </source>
</evidence>
<sequence>MKTKLKYLILTFIMAVCLITGCAGEALETGDSVNASRQENQTEQSSPSGKIEENGEYTSKEEVAEYLHRYGHLPANFITKNEAKKLGWVSREGNLAEAAPGKSIGGDKFGNYEGALPEKEGRKYYECDINSDGSYRGAERIIYSNDGLVYYTGDHYKTFELLYGEE</sequence>
<dbReference type="InterPro" id="IPR000026">
    <property type="entry name" value="N1-like"/>
</dbReference>
<comment type="caution">
    <text evidence="9">The sequence shown here is derived from an EMBL/GenBank/DDBJ whole genome shotgun (WGS) entry which is preliminary data.</text>
</comment>
<dbReference type="RefSeq" id="WP_066736513.1">
    <property type="nucleotide sequence ID" value="NZ_JAJCIQ010000002.1"/>
</dbReference>
<evidence type="ECO:0000256" key="8">
    <source>
        <dbReference type="SAM" id="MobiDB-lite"/>
    </source>
</evidence>
<feature type="region of interest" description="Disordered" evidence="8">
    <location>
        <begin position="33"/>
        <end position="57"/>
    </location>
</feature>
<keyword evidence="7" id="KW-0255">Endonuclease</keyword>
<reference evidence="9 10" key="1">
    <citation type="submission" date="2021-10" db="EMBL/GenBank/DDBJ databases">
        <title>Collection of gut derived symbiotic bacterial strains cultured from healthy donors.</title>
        <authorList>
            <person name="Lin H."/>
            <person name="Littmann E."/>
            <person name="Kohout C."/>
            <person name="Pamer E.G."/>
        </authorList>
    </citation>
    <scope>NUCLEOTIDE SEQUENCE [LARGE SCALE GENOMIC DNA]</scope>
    <source>
        <strain evidence="9 10">DFI.1.165</strain>
    </source>
</reference>
<feature type="signal peptide" evidence="7">
    <location>
        <begin position="1"/>
        <end position="25"/>
    </location>
</feature>
<feature type="chain" id="PRO_5045017269" description="Ribonuclease" evidence="7">
    <location>
        <begin position="26"/>
        <end position="166"/>
    </location>
</feature>
<dbReference type="Proteomes" id="UP001299546">
    <property type="component" value="Unassembled WGS sequence"/>
</dbReference>
<evidence type="ECO:0000313" key="9">
    <source>
        <dbReference type="EMBL" id="MCB7386685.1"/>
    </source>
</evidence>
<evidence type="ECO:0000256" key="4">
    <source>
        <dbReference type="ARBA" id="ARBA00022525"/>
    </source>
</evidence>
<dbReference type="InterPro" id="IPR001887">
    <property type="entry name" value="Barnase"/>
</dbReference>
<dbReference type="PRINTS" id="PR00117">
    <property type="entry name" value="BARNASE"/>
</dbReference>
<evidence type="ECO:0000256" key="7">
    <source>
        <dbReference type="PIRNR" id="PIRNR001013"/>
    </source>
</evidence>
<keyword evidence="10" id="KW-1185">Reference proteome</keyword>
<dbReference type="EC" id="3.1.27.-" evidence="7"/>
<evidence type="ECO:0000313" key="10">
    <source>
        <dbReference type="Proteomes" id="UP001299546"/>
    </source>
</evidence>
<dbReference type="EMBL" id="JAJCIS010000002">
    <property type="protein sequence ID" value="MCB7386685.1"/>
    <property type="molecule type" value="Genomic_DNA"/>
</dbReference>